<dbReference type="RefSeq" id="WP_376831594.1">
    <property type="nucleotide sequence ID" value="NZ_JBHLWR010000006.1"/>
</dbReference>
<accession>A0ABV7LDD7</accession>
<dbReference type="Gene3D" id="2.40.50.100">
    <property type="match status" value="1"/>
</dbReference>
<organism evidence="4 5">
    <name type="scientific">Camelimonas abortus</name>
    <dbReference type="NCBI Taxonomy" id="1017184"/>
    <lineage>
        <taxon>Bacteria</taxon>
        <taxon>Pseudomonadati</taxon>
        <taxon>Pseudomonadota</taxon>
        <taxon>Alphaproteobacteria</taxon>
        <taxon>Hyphomicrobiales</taxon>
        <taxon>Chelatococcaceae</taxon>
        <taxon>Camelimonas</taxon>
    </lineage>
</organism>
<evidence type="ECO:0000259" key="3">
    <source>
        <dbReference type="Pfam" id="PF25963"/>
    </source>
</evidence>
<feature type="coiled-coil region" evidence="1">
    <location>
        <begin position="100"/>
        <end position="210"/>
    </location>
</feature>
<gene>
    <name evidence="4" type="ORF">ACFOEX_04155</name>
</gene>
<evidence type="ECO:0000313" key="4">
    <source>
        <dbReference type="EMBL" id="MFC3265559.1"/>
    </source>
</evidence>
<proteinExistence type="predicted"/>
<dbReference type="Pfam" id="PF25963">
    <property type="entry name" value="Beta-barrel_AAEA"/>
    <property type="match status" value="1"/>
</dbReference>
<feature type="domain" description="Multidrug resistance protein MdtA-like barrel-sandwich hybrid" evidence="2">
    <location>
        <begin position="53"/>
        <end position="237"/>
    </location>
</feature>
<evidence type="ECO:0000313" key="5">
    <source>
        <dbReference type="Proteomes" id="UP001595536"/>
    </source>
</evidence>
<dbReference type="Pfam" id="PF25917">
    <property type="entry name" value="BSH_RND"/>
    <property type="match status" value="1"/>
</dbReference>
<dbReference type="PANTHER" id="PTHR30367">
    <property type="entry name" value="P-HYDROXYBENZOIC ACID EFFLUX PUMP SUBUNIT AAEA-RELATED"/>
    <property type="match status" value="1"/>
</dbReference>
<dbReference type="InterPro" id="IPR058634">
    <property type="entry name" value="AaeA-lik-b-barrel"/>
</dbReference>
<dbReference type="EMBL" id="JBHRUV010000017">
    <property type="protein sequence ID" value="MFC3265559.1"/>
    <property type="molecule type" value="Genomic_DNA"/>
</dbReference>
<dbReference type="InterPro" id="IPR050393">
    <property type="entry name" value="MFP_Efflux_Pump"/>
</dbReference>
<protein>
    <submittedName>
        <fullName evidence="4">HlyD family secretion protein</fullName>
    </submittedName>
</protein>
<evidence type="ECO:0000256" key="1">
    <source>
        <dbReference type="SAM" id="Coils"/>
    </source>
</evidence>
<evidence type="ECO:0000259" key="2">
    <source>
        <dbReference type="Pfam" id="PF25917"/>
    </source>
</evidence>
<comment type="caution">
    <text evidence="4">The sequence shown here is derived from an EMBL/GenBank/DDBJ whole genome shotgun (WGS) entry which is preliminary data.</text>
</comment>
<keyword evidence="1" id="KW-0175">Coiled coil</keyword>
<dbReference type="SUPFAM" id="SSF111369">
    <property type="entry name" value="HlyD-like secretion proteins"/>
    <property type="match status" value="1"/>
</dbReference>
<dbReference type="PANTHER" id="PTHR30367:SF6">
    <property type="entry name" value="SECRETION PROTEIN-RELATED"/>
    <property type="match status" value="1"/>
</dbReference>
<dbReference type="InterPro" id="IPR058625">
    <property type="entry name" value="MdtA-like_BSH"/>
</dbReference>
<sequence length="360" mass="38902">MTDTVSRPSLTPEQRFRRSVFTSAAAAALLLLYAVIADRYMPVTPEARALYDTVRVAPEVSGAVVRVNVANNQPVEAGQVLFEIDPSRYALAVRAAQLAIEHAGQANRQLDAEIAEAEAAVASARAAAADQVRQARRKTELSERMVVPVSMAETAAARRDEALAALQAAQARLSSSLVRRGDRGPDNLAMREARNRLAIAQRELASTTVVAAQDGVVANMWLRPGHYVAAGAPVLTVVGRTPTIVADFREKALTRVRPGDRALVSFDALPGQVFAGRVISIEAGVAQGQVDPDGMLARTVETDRWIRRAQRVRVNVRLDAPPRLVSGARATVQLVPRGSAVFRFLARIQIVLFAQARHVY</sequence>
<reference evidence="5" key="1">
    <citation type="journal article" date="2019" name="Int. J. Syst. Evol. Microbiol.">
        <title>The Global Catalogue of Microorganisms (GCM) 10K type strain sequencing project: providing services to taxonomists for standard genome sequencing and annotation.</title>
        <authorList>
            <consortium name="The Broad Institute Genomics Platform"/>
            <consortium name="The Broad Institute Genome Sequencing Center for Infectious Disease"/>
            <person name="Wu L."/>
            <person name="Ma J."/>
        </authorList>
    </citation>
    <scope>NUCLEOTIDE SEQUENCE [LARGE SCALE GENOMIC DNA]</scope>
    <source>
        <strain evidence="5">CCM 7941</strain>
    </source>
</reference>
<name>A0ABV7LDD7_9HYPH</name>
<dbReference type="Proteomes" id="UP001595536">
    <property type="component" value="Unassembled WGS sequence"/>
</dbReference>
<keyword evidence="5" id="KW-1185">Reference proteome</keyword>
<feature type="domain" description="p-hydroxybenzoic acid efflux pump subunit AaeA-like beta-barrel" evidence="3">
    <location>
        <begin position="244"/>
        <end position="333"/>
    </location>
</feature>
<dbReference type="Gene3D" id="2.40.30.170">
    <property type="match status" value="1"/>
</dbReference>